<dbReference type="InterPro" id="IPR004088">
    <property type="entry name" value="KH_dom_type_1"/>
</dbReference>
<accession>A0A067CT26</accession>
<dbReference type="SMART" id="SM00322">
    <property type="entry name" value="KH"/>
    <property type="match status" value="4"/>
</dbReference>
<dbReference type="EMBL" id="KK583195">
    <property type="protein sequence ID" value="KDO32405.1"/>
    <property type="molecule type" value="Genomic_DNA"/>
</dbReference>
<proteinExistence type="predicted"/>
<sequence>MADNDPVAKARAIAARLAMTVPSDNSVLGKRKNRFEDDMDGRKKKKVYIPVEKYPDINFMGLLIGPRGSNQKRMEDLSGSRILIRGRGSVKESFGDPDENDDMHVLITADTDDQIAKAQELVEDILFNPEKAMKLKQEQLRQVAENNGSTEITHYGPLGGGIGGETMFKMSVPRALVGLIIGRGGETIRDLQNKSGSHIQVGREDDGGPPTERIVQIAGTPAQVEIARNMINGILGDRVEGGRRDRNEPPPDALKLVVPNDKVGLIIGRQGVTVKGVQQRTGANVVVPSAPDSENPSLRTLIITGTSEAKEAARVEIQMLVNDQQNLLPQGANTIYMQLPNDRVGIVIGRQGANVRAIQERHDCRIQIPNVPDPGSMPEVRTISIAGPTQHAVQMAKAEIDAILLNDSARNYNSNSHYGEQSRGSGTYGTVDPYAPHYQQQYYQQQQQQQQYQSYQSYYGPGADATAATTTTAAAGDATSEAAATDATAATATADPNDPNAYWNGYYEYAAYYGVDAANAAWGVTAAADGSTTAPPAAEGSSDEPKKADEAAK</sequence>
<organism evidence="5 6">
    <name type="scientific">Saprolegnia parasitica (strain CBS 223.65)</name>
    <dbReference type="NCBI Taxonomy" id="695850"/>
    <lineage>
        <taxon>Eukaryota</taxon>
        <taxon>Sar</taxon>
        <taxon>Stramenopiles</taxon>
        <taxon>Oomycota</taxon>
        <taxon>Saprolegniomycetes</taxon>
        <taxon>Saprolegniales</taxon>
        <taxon>Saprolegniaceae</taxon>
        <taxon>Saprolegnia</taxon>
    </lineage>
</organism>
<dbReference type="PANTHER" id="PTHR10288">
    <property type="entry name" value="KH DOMAIN CONTAINING RNA BINDING PROTEIN"/>
    <property type="match status" value="1"/>
</dbReference>
<feature type="domain" description="K Homology" evidence="4">
    <location>
        <begin position="331"/>
        <end position="405"/>
    </location>
</feature>
<feature type="region of interest" description="Disordered" evidence="3">
    <location>
        <begin position="528"/>
        <end position="553"/>
    </location>
</feature>
<protein>
    <recommendedName>
        <fullName evidence="4">K Homology domain-containing protein</fullName>
    </recommendedName>
</protein>
<keyword evidence="2" id="KW-0694">RNA-binding</keyword>
<feature type="compositionally biased region" description="Basic and acidic residues" evidence="3">
    <location>
        <begin position="543"/>
        <end position="553"/>
    </location>
</feature>
<dbReference type="OrthoDB" id="5204190at2759"/>
<dbReference type="KEGG" id="spar:SPRG_02882"/>
<dbReference type="GO" id="GO:0003723">
    <property type="term" value="F:RNA binding"/>
    <property type="evidence" value="ECO:0007669"/>
    <property type="project" value="UniProtKB-UniRule"/>
</dbReference>
<feature type="region of interest" description="Disordered" evidence="3">
    <location>
        <begin position="414"/>
        <end position="434"/>
    </location>
</feature>
<dbReference type="InterPro" id="IPR004087">
    <property type="entry name" value="KH_dom"/>
</dbReference>
<evidence type="ECO:0000259" key="4">
    <source>
        <dbReference type="SMART" id="SM00322"/>
    </source>
</evidence>
<dbReference type="OMA" id="PQGANTI"/>
<name>A0A067CT26_SAPPC</name>
<evidence type="ECO:0000313" key="5">
    <source>
        <dbReference type="EMBL" id="KDO32405.1"/>
    </source>
</evidence>
<keyword evidence="6" id="KW-1185">Reference proteome</keyword>
<dbReference type="Proteomes" id="UP000030745">
    <property type="component" value="Unassembled WGS sequence"/>
</dbReference>
<evidence type="ECO:0000256" key="2">
    <source>
        <dbReference type="PROSITE-ProRule" id="PRU00117"/>
    </source>
</evidence>
<dbReference type="InterPro" id="IPR055256">
    <property type="entry name" value="KH_1_KHDC4/BBP-like"/>
</dbReference>
<dbReference type="Gene3D" id="3.30.1370.10">
    <property type="entry name" value="K Homology domain, type 1"/>
    <property type="match status" value="4"/>
</dbReference>
<gene>
    <name evidence="5" type="ORF">SPRG_02882</name>
</gene>
<reference evidence="5 6" key="1">
    <citation type="journal article" date="2013" name="PLoS Genet.">
        <title>Distinctive expansion of potential virulence genes in the genome of the oomycete fish pathogen Saprolegnia parasitica.</title>
        <authorList>
            <person name="Jiang R.H."/>
            <person name="de Bruijn I."/>
            <person name="Haas B.J."/>
            <person name="Belmonte R."/>
            <person name="Lobach L."/>
            <person name="Christie J."/>
            <person name="van den Ackerveken G."/>
            <person name="Bottin A."/>
            <person name="Bulone V."/>
            <person name="Diaz-Moreno S.M."/>
            <person name="Dumas B."/>
            <person name="Fan L."/>
            <person name="Gaulin E."/>
            <person name="Govers F."/>
            <person name="Grenville-Briggs L.J."/>
            <person name="Horner N.R."/>
            <person name="Levin J.Z."/>
            <person name="Mammella M."/>
            <person name="Meijer H.J."/>
            <person name="Morris P."/>
            <person name="Nusbaum C."/>
            <person name="Oome S."/>
            <person name="Phillips A.J."/>
            <person name="van Rooyen D."/>
            <person name="Rzeszutek E."/>
            <person name="Saraiva M."/>
            <person name="Secombes C.J."/>
            <person name="Seidl M.F."/>
            <person name="Snel B."/>
            <person name="Stassen J.H."/>
            <person name="Sykes S."/>
            <person name="Tripathy S."/>
            <person name="van den Berg H."/>
            <person name="Vega-Arreguin J.C."/>
            <person name="Wawra S."/>
            <person name="Young S.K."/>
            <person name="Zeng Q."/>
            <person name="Dieguez-Uribeondo J."/>
            <person name="Russ C."/>
            <person name="Tyler B.M."/>
            <person name="van West P."/>
        </authorList>
    </citation>
    <scope>NUCLEOTIDE SEQUENCE [LARGE SCALE GENOMIC DNA]</scope>
    <source>
        <strain evidence="5 6">CBS 223.65</strain>
    </source>
</reference>
<dbReference type="RefSeq" id="XP_012196859.1">
    <property type="nucleotide sequence ID" value="XM_012341469.1"/>
</dbReference>
<evidence type="ECO:0000256" key="1">
    <source>
        <dbReference type="ARBA" id="ARBA00022737"/>
    </source>
</evidence>
<evidence type="ECO:0000256" key="3">
    <source>
        <dbReference type="SAM" id="MobiDB-lite"/>
    </source>
</evidence>
<dbReference type="PROSITE" id="PS50084">
    <property type="entry name" value="KH_TYPE_1"/>
    <property type="match status" value="4"/>
</dbReference>
<dbReference type="STRING" id="695850.A0A067CT26"/>
<feature type="domain" description="K Homology" evidence="4">
    <location>
        <begin position="250"/>
        <end position="322"/>
    </location>
</feature>
<dbReference type="CDD" id="cd02395">
    <property type="entry name" value="KH-I_BBP"/>
    <property type="match status" value="1"/>
</dbReference>
<dbReference type="InterPro" id="IPR036612">
    <property type="entry name" value="KH_dom_type_1_sf"/>
</dbReference>
<feature type="domain" description="K Homology" evidence="4">
    <location>
        <begin position="164"/>
        <end position="236"/>
    </location>
</feature>
<dbReference type="Pfam" id="PF00013">
    <property type="entry name" value="KH_1"/>
    <property type="match status" value="3"/>
</dbReference>
<dbReference type="GeneID" id="24125421"/>
<dbReference type="SUPFAM" id="SSF54791">
    <property type="entry name" value="Eukaryotic type KH-domain (KH-domain type I)"/>
    <property type="match status" value="4"/>
</dbReference>
<keyword evidence="1" id="KW-0677">Repeat</keyword>
<dbReference type="CDD" id="cd00105">
    <property type="entry name" value="KH-I"/>
    <property type="match status" value="1"/>
</dbReference>
<feature type="compositionally biased region" description="Polar residues" evidence="3">
    <location>
        <begin position="414"/>
        <end position="425"/>
    </location>
</feature>
<evidence type="ECO:0000313" key="6">
    <source>
        <dbReference type="Proteomes" id="UP000030745"/>
    </source>
</evidence>
<dbReference type="VEuPathDB" id="FungiDB:SPRG_02882"/>
<dbReference type="AlphaFoldDB" id="A0A067CT26"/>
<feature type="domain" description="K Homology" evidence="4">
    <location>
        <begin position="41"/>
        <end position="127"/>
    </location>
</feature>
<dbReference type="Pfam" id="PF22675">
    <property type="entry name" value="KH-I_KHDC4-BBP"/>
    <property type="match status" value="1"/>
</dbReference>